<dbReference type="PANTHER" id="PTHR31964:SF113">
    <property type="entry name" value="USPA DOMAIN-CONTAINING PROTEIN"/>
    <property type="match status" value="1"/>
</dbReference>
<feature type="compositionally biased region" description="Low complexity" evidence="2">
    <location>
        <begin position="1"/>
        <end position="21"/>
    </location>
</feature>
<dbReference type="InterPro" id="IPR014729">
    <property type="entry name" value="Rossmann-like_a/b/a_fold"/>
</dbReference>
<evidence type="ECO:0000256" key="2">
    <source>
        <dbReference type="SAM" id="MobiDB-lite"/>
    </source>
</evidence>
<proteinExistence type="inferred from homology"/>
<dbReference type="PRINTS" id="PR01438">
    <property type="entry name" value="UNVRSLSTRESS"/>
</dbReference>
<protein>
    <submittedName>
        <fullName evidence="4">Universal stress protein</fullName>
    </submittedName>
</protein>
<accession>A0ABV3ALN3</accession>
<gene>
    <name evidence="4" type="ORF">AB0H04_37200</name>
</gene>
<feature type="compositionally biased region" description="Low complexity" evidence="2">
    <location>
        <begin position="28"/>
        <end position="41"/>
    </location>
</feature>
<evidence type="ECO:0000313" key="4">
    <source>
        <dbReference type="EMBL" id="MEU5712420.1"/>
    </source>
</evidence>
<comment type="similarity">
    <text evidence="1">Belongs to the universal stress protein A family.</text>
</comment>
<feature type="domain" description="UspA" evidence="3">
    <location>
        <begin position="103"/>
        <end position="240"/>
    </location>
</feature>
<dbReference type="InterPro" id="IPR006015">
    <property type="entry name" value="Universal_stress_UspA"/>
</dbReference>
<name>A0ABV3ALN3_9ACTN</name>
<sequence length="242" mass="25115">MTGSDSSPSNSPSSAPTPSKSPSRRPSKTSASTSSTTPAPEDAEAALLREARRATAVVTGCRGRGPITGALLGSVSRSLATHASCTVVVVRGCQKNRQAANGSIVVGVDDPASSTAAIRFAFHEAQARRSALEAVRAWRRPVHRAQTHPLLVGSPAHEHEDQAAASLDGALRDAEREHPDVPVRRVITEGPAHQVLLTHSATADLLVLGAPRRRGPLALPLGRVAQAALQHADCPVAVIPQG</sequence>
<feature type="region of interest" description="Disordered" evidence="2">
    <location>
        <begin position="1"/>
        <end position="41"/>
    </location>
</feature>
<dbReference type="Pfam" id="PF00582">
    <property type="entry name" value="Usp"/>
    <property type="match status" value="2"/>
</dbReference>
<dbReference type="EMBL" id="JBFAEG010000036">
    <property type="protein sequence ID" value="MEU5712420.1"/>
    <property type="molecule type" value="Genomic_DNA"/>
</dbReference>
<evidence type="ECO:0000256" key="1">
    <source>
        <dbReference type="ARBA" id="ARBA00008791"/>
    </source>
</evidence>
<keyword evidence="5" id="KW-1185">Reference proteome</keyword>
<organism evidence="4 5">
    <name type="scientific">Streptomyces flaveolus</name>
    <dbReference type="NCBI Taxonomy" id="67297"/>
    <lineage>
        <taxon>Bacteria</taxon>
        <taxon>Bacillati</taxon>
        <taxon>Actinomycetota</taxon>
        <taxon>Actinomycetes</taxon>
        <taxon>Kitasatosporales</taxon>
        <taxon>Streptomycetaceae</taxon>
        <taxon>Streptomyces</taxon>
    </lineage>
</organism>
<comment type="caution">
    <text evidence="4">The sequence shown here is derived from an EMBL/GenBank/DDBJ whole genome shotgun (WGS) entry which is preliminary data.</text>
</comment>
<evidence type="ECO:0000259" key="3">
    <source>
        <dbReference type="Pfam" id="PF00582"/>
    </source>
</evidence>
<dbReference type="InterPro" id="IPR006016">
    <property type="entry name" value="UspA"/>
</dbReference>
<dbReference type="Gene3D" id="3.40.50.620">
    <property type="entry name" value="HUPs"/>
    <property type="match status" value="2"/>
</dbReference>
<reference evidence="4 5" key="1">
    <citation type="submission" date="2024-06" db="EMBL/GenBank/DDBJ databases">
        <title>The Natural Products Discovery Center: Release of the First 8490 Sequenced Strains for Exploring Actinobacteria Biosynthetic Diversity.</title>
        <authorList>
            <person name="Kalkreuter E."/>
            <person name="Kautsar S.A."/>
            <person name="Yang D."/>
            <person name="Bader C.D."/>
            <person name="Teijaro C.N."/>
            <person name="Fluegel L."/>
            <person name="Davis C.M."/>
            <person name="Simpson J.R."/>
            <person name="Lauterbach L."/>
            <person name="Steele A.D."/>
            <person name="Gui C."/>
            <person name="Meng S."/>
            <person name="Li G."/>
            <person name="Viehrig K."/>
            <person name="Ye F."/>
            <person name="Su P."/>
            <person name="Kiefer A.F."/>
            <person name="Nichols A."/>
            <person name="Cepeda A.J."/>
            <person name="Yan W."/>
            <person name="Fan B."/>
            <person name="Jiang Y."/>
            <person name="Adhikari A."/>
            <person name="Zheng C.-J."/>
            <person name="Schuster L."/>
            <person name="Cowan T.M."/>
            <person name="Smanski M.J."/>
            <person name="Chevrette M.G."/>
            <person name="De Carvalho L.P.S."/>
            <person name="Shen B."/>
        </authorList>
    </citation>
    <scope>NUCLEOTIDE SEQUENCE [LARGE SCALE GENOMIC DNA]</scope>
    <source>
        <strain evidence="4 5">NPDC020594</strain>
    </source>
</reference>
<dbReference type="SUPFAM" id="SSF52402">
    <property type="entry name" value="Adenine nucleotide alpha hydrolases-like"/>
    <property type="match status" value="2"/>
</dbReference>
<feature type="domain" description="UspA" evidence="3">
    <location>
        <begin position="42"/>
        <end position="91"/>
    </location>
</feature>
<dbReference type="Proteomes" id="UP001551011">
    <property type="component" value="Unassembled WGS sequence"/>
</dbReference>
<dbReference type="PANTHER" id="PTHR31964">
    <property type="entry name" value="ADENINE NUCLEOTIDE ALPHA HYDROLASES-LIKE SUPERFAMILY PROTEIN"/>
    <property type="match status" value="1"/>
</dbReference>
<evidence type="ECO:0000313" key="5">
    <source>
        <dbReference type="Proteomes" id="UP001551011"/>
    </source>
</evidence>